<dbReference type="EMBL" id="RBDX01000006">
    <property type="protein sequence ID" value="RKN10117.1"/>
    <property type="molecule type" value="Genomic_DNA"/>
</dbReference>
<evidence type="ECO:0000256" key="8">
    <source>
        <dbReference type="ARBA" id="ARBA00023012"/>
    </source>
</evidence>
<dbReference type="InterPro" id="IPR036890">
    <property type="entry name" value="HATPase_C_sf"/>
</dbReference>
<dbReference type="Gene3D" id="3.30.565.10">
    <property type="entry name" value="Histidine kinase-like ATPase, C-terminal domain"/>
    <property type="match status" value="1"/>
</dbReference>
<feature type="transmembrane region" description="Helical" evidence="10">
    <location>
        <begin position="233"/>
        <end position="253"/>
    </location>
</feature>
<dbReference type="GO" id="GO:0016020">
    <property type="term" value="C:membrane"/>
    <property type="evidence" value="ECO:0007669"/>
    <property type="project" value="InterPro"/>
</dbReference>
<comment type="catalytic activity">
    <reaction evidence="1">
        <text>ATP + protein L-histidine = ADP + protein N-phospho-L-histidine.</text>
        <dbReference type="EC" id="2.7.13.3"/>
    </reaction>
</comment>
<evidence type="ECO:0000256" key="3">
    <source>
        <dbReference type="ARBA" id="ARBA00022553"/>
    </source>
</evidence>
<keyword evidence="14" id="KW-1185">Reference proteome</keyword>
<evidence type="ECO:0000256" key="5">
    <source>
        <dbReference type="ARBA" id="ARBA00022741"/>
    </source>
</evidence>
<evidence type="ECO:0000256" key="4">
    <source>
        <dbReference type="ARBA" id="ARBA00022679"/>
    </source>
</evidence>
<keyword evidence="5" id="KW-0547">Nucleotide-binding</keyword>
<comment type="caution">
    <text evidence="12">The sequence shown here is derived from an EMBL/GenBank/DDBJ whole genome shotgun (WGS) entry which is preliminary data.</text>
</comment>
<dbReference type="Pfam" id="PF07730">
    <property type="entry name" value="HisKA_3"/>
    <property type="match status" value="1"/>
</dbReference>
<feature type="region of interest" description="Disordered" evidence="9">
    <location>
        <begin position="16"/>
        <end position="56"/>
    </location>
</feature>
<name>A0A3A9WVH0_9ACTN</name>
<dbReference type="EC" id="2.7.13.3" evidence="2"/>
<dbReference type="InterPro" id="IPR011712">
    <property type="entry name" value="Sig_transdc_His_kin_sub3_dim/P"/>
</dbReference>
<keyword evidence="10" id="KW-0812">Transmembrane</keyword>
<dbReference type="AlphaFoldDB" id="A0A3A9WVH0"/>
<evidence type="ECO:0000313" key="13">
    <source>
        <dbReference type="EMBL" id="RKN24459.1"/>
    </source>
</evidence>
<evidence type="ECO:0000256" key="9">
    <source>
        <dbReference type="SAM" id="MobiDB-lite"/>
    </source>
</evidence>
<protein>
    <recommendedName>
        <fullName evidence="2">histidine kinase</fullName>
        <ecNumber evidence="2">2.7.13.3</ecNumber>
    </recommendedName>
</protein>
<dbReference type="EMBL" id="RBDY01000006">
    <property type="protein sequence ID" value="RKN24459.1"/>
    <property type="molecule type" value="Genomic_DNA"/>
</dbReference>
<dbReference type="GO" id="GO:0046983">
    <property type="term" value="F:protein dimerization activity"/>
    <property type="evidence" value="ECO:0007669"/>
    <property type="project" value="InterPro"/>
</dbReference>
<proteinExistence type="predicted"/>
<keyword evidence="8" id="KW-0902">Two-component regulatory system</keyword>
<reference evidence="14 15" key="1">
    <citation type="submission" date="2018-09" db="EMBL/GenBank/DDBJ databases">
        <title>Streptomyces sp. nov. DS1-2, an endophytic actinomycete isolated from roots of Dendrobium scabrilingue.</title>
        <authorList>
            <person name="Kuncharoen N."/>
            <person name="Kudo T."/>
            <person name="Ohkuma M."/>
            <person name="Yuki M."/>
            <person name="Tanasupawat S."/>
        </authorList>
    </citation>
    <scope>NUCLEOTIDE SEQUENCE [LARGE SCALE GENOMIC DNA]</scope>
    <source>
        <strain evidence="12 15">AZ1-7</strain>
        <strain evidence="13 14">DS1-2</strain>
    </source>
</reference>
<dbReference type="PROSITE" id="PS51257">
    <property type="entry name" value="PROKAR_LIPOPROTEIN"/>
    <property type="match status" value="1"/>
</dbReference>
<feature type="compositionally biased region" description="Low complexity" evidence="9">
    <location>
        <begin position="26"/>
        <end position="49"/>
    </location>
</feature>
<dbReference type="SUPFAM" id="SSF55874">
    <property type="entry name" value="ATPase domain of HSP90 chaperone/DNA topoisomerase II/histidine kinase"/>
    <property type="match status" value="1"/>
</dbReference>
<keyword evidence="3" id="KW-0597">Phosphoprotein</keyword>
<sequence>MPSHTCRAACAPSVAPSTVGSACARPANGSTAANSTAPAPTTGPHATGPSDTTWCAATPSTVTTRAKTAALAARDDERGTRGDIARSSWRLRGGSGSGPHLAGQLGRGSSFGPRRGQNGWVPPFDQTRFRWPRGARGDAVLAGGVFVVVALGAEGQRLTRGGDSVPLLIASWLLITAVCGALLFRRRWPVAVGWFTVLATGAYYLVSDIDGPLVIVPIVALYAIAARGRLRVAVAMVAAMVIAVAAGALAGTGDVTGTAVFMLAGWLVAVVALGRVWHGRVAYAEEEARLRATEERLRIARELHDVIGHSVSMINVQAGAALHRLEKEPDLAEAALGAIKTSSREILRELRATLEVLRRVDEDAPTAPAPGLARADELVASAKLAGLPVAIERSGPERALPAPVDLAAYRIVQESLTNAARHGRAGRVTVRLAYGDRELRVAVEDDGRGAAARRGGAGGGSGIAGMTERARALGGELTAGPRPEGGFAVRARLPYGFTGSADGVGDR</sequence>
<dbReference type="CDD" id="cd16917">
    <property type="entry name" value="HATPase_UhpB-NarQ-NarX-like"/>
    <property type="match status" value="1"/>
</dbReference>
<dbReference type="PANTHER" id="PTHR24421:SF10">
    <property type="entry name" value="NITRATE_NITRITE SENSOR PROTEIN NARQ"/>
    <property type="match status" value="1"/>
</dbReference>
<keyword evidence="7" id="KW-0067">ATP-binding</keyword>
<dbReference type="GO" id="GO:0005524">
    <property type="term" value="F:ATP binding"/>
    <property type="evidence" value="ECO:0007669"/>
    <property type="project" value="UniProtKB-KW"/>
</dbReference>
<dbReference type="Proteomes" id="UP000268652">
    <property type="component" value="Unassembled WGS sequence"/>
</dbReference>
<keyword evidence="10" id="KW-0472">Membrane</keyword>
<dbReference type="OrthoDB" id="227596at2"/>
<feature type="region of interest" description="Disordered" evidence="9">
    <location>
        <begin position="70"/>
        <end position="118"/>
    </location>
</feature>
<dbReference type="Gene3D" id="1.20.5.1930">
    <property type="match status" value="1"/>
</dbReference>
<feature type="domain" description="Histidine kinase/HSP90-like ATPase" evidence="11">
    <location>
        <begin position="404"/>
        <end position="497"/>
    </location>
</feature>
<accession>A0A3A9WVH0</accession>
<feature type="transmembrane region" description="Helical" evidence="10">
    <location>
        <begin position="165"/>
        <end position="183"/>
    </location>
</feature>
<feature type="compositionally biased region" description="Basic and acidic residues" evidence="9">
    <location>
        <begin position="73"/>
        <end position="84"/>
    </location>
</feature>
<dbReference type="InterPro" id="IPR050482">
    <property type="entry name" value="Sensor_HK_TwoCompSys"/>
</dbReference>
<evidence type="ECO:0000256" key="1">
    <source>
        <dbReference type="ARBA" id="ARBA00000085"/>
    </source>
</evidence>
<organism evidence="12 15">
    <name type="scientific">Streptomyces radicis</name>
    <dbReference type="NCBI Taxonomy" id="1750517"/>
    <lineage>
        <taxon>Bacteria</taxon>
        <taxon>Bacillati</taxon>
        <taxon>Actinomycetota</taxon>
        <taxon>Actinomycetes</taxon>
        <taxon>Kitasatosporales</taxon>
        <taxon>Streptomycetaceae</taxon>
        <taxon>Streptomyces</taxon>
    </lineage>
</organism>
<keyword evidence="6 12" id="KW-0418">Kinase</keyword>
<dbReference type="PANTHER" id="PTHR24421">
    <property type="entry name" value="NITRATE/NITRITE SENSOR PROTEIN NARX-RELATED"/>
    <property type="match status" value="1"/>
</dbReference>
<keyword evidence="10" id="KW-1133">Transmembrane helix</keyword>
<dbReference type="Pfam" id="PF02518">
    <property type="entry name" value="HATPase_c"/>
    <property type="match status" value="1"/>
</dbReference>
<dbReference type="SMART" id="SM00387">
    <property type="entry name" value="HATPase_c"/>
    <property type="match status" value="1"/>
</dbReference>
<evidence type="ECO:0000313" key="15">
    <source>
        <dbReference type="Proteomes" id="UP000275024"/>
    </source>
</evidence>
<evidence type="ECO:0000256" key="6">
    <source>
        <dbReference type="ARBA" id="ARBA00022777"/>
    </source>
</evidence>
<feature type="transmembrane region" description="Helical" evidence="10">
    <location>
        <begin position="259"/>
        <end position="277"/>
    </location>
</feature>
<dbReference type="GO" id="GO:0000155">
    <property type="term" value="F:phosphorelay sensor kinase activity"/>
    <property type="evidence" value="ECO:0007669"/>
    <property type="project" value="InterPro"/>
</dbReference>
<keyword evidence="4" id="KW-0808">Transferase</keyword>
<evidence type="ECO:0000256" key="10">
    <source>
        <dbReference type="SAM" id="Phobius"/>
    </source>
</evidence>
<evidence type="ECO:0000259" key="11">
    <source>
        <dbReference type="SMART" id="SM00387"/>
    </source>
</evidence>
<evidence type="ECO:0000256" key="2">
    <source>
        <dbReference type="ARBA" id="ARBA00012438"/>
    </source>
</evidence>
<evidence type="ECO:0000313" key="14">
    <source>
        <dbReference type="Proteomes" id="UP000268652"/>
    </source>
</evidence>
<evidence type="ECO:0000256" key="7">
    <source>
        <dbReference type="ARBA" id="ARBA00022840"/>
    </source>
</evidence>
<gene>
    <name evidence="13" type="ORF">D7318_11320</name>
    <name evidence="12" type="ORF">D7319_10140</name>
</gene>
<evidence type="ECO:0000313" key="12">
    <source>
        <dbReference type="EMBL" id="RKN10117.1"/>
    </source>
</evidence>
<dbReference type="Proteomes" id="UP000275024">
    <property type="component" value="Unassembled WGS sequence"/>
</dbReference>
<feature type="transmembrane region" description="Helical" evidence="10">
    <location>
        <begin position="211"/>
        <end position="226"/>
    </location>
</feature>
<dbReference type="InterPro" id="IPR003594">
    <property type="entry name" value="HATPase_dom"/>
</dbReference>